<dbReference type="Proteomes" id="UP000822476">
    <property type="component" value="Unassembled WGS sequence"/>
</dbReference>
<reference evidence="1" key="1">
    <citation type="submission" date="2019-07" db="EMBL/GenBank/DDBJ databases">
        <title>Annotation for the trematode Paragonimus miyazaki's.</title>
        <authorList>
            <person name="Choi Y.-J."/>
        </authorList>
    </citation>
    <scope>NUCLEOTIDE SEQUENCE</scope>
    <source>
        <strain evidence="1">Japan</strain>
    </source>
</reference>
<evidence type="ECO:0000313" key="2">
    <source>
        <dbReference type="Proteomes" id="UP000822476"/>
    </source>
</evidence>
<dbReference type="OrthoDB" id="10461550at2759"/>
<gene>
    <name evidence="1" type="ORF">EG68_02816</name>
</gene>
<comment type="caution">
    <text evidence="1">The sequence shown here is derived from an EMBL/GenBank/DDBJ whole genome shotgun (WGS) entry which is preliminary data.</text>
</comment>
<organism evidence="1 2">
    <name type="scientific">Paragonimus skrjabini miyazakii</name>
    <dbReference type="NCBI Taxonomy" id="59628"/>
    <lineage>
        <taxon>Eukaryota</taxon>
        <taxon>Metazoa</taxon>
        <taxon>Spiralia</taxon>
        <taxon>Lophotrochozoa</taxon>
        <taxon>Platyhelminthes</taxon>
        <taxon>Trematoda</taxon>
        <taxon>Digenea</taxon>
        <taxon>Plagiorchiida</taxon>
        <taxon>Troglotremata</taxon>
        <taxon>Troglotrematidae</taxon>
        <taxon>Paragonimus</taxon>
    </lineage>
</organism>
<dbReference type="EMBL" id="JTDE01000997">
    <property type="protein sequence ID" value="KAF7259877.1"/>
    <property type="molecule type" value="Genomic_DNA"/>
</dbReference>
<dbReference type="AlphaFoldDB" id="A0A8S9Z9K2"/>
<proteinExistence type="predicted"/>
<accession>A0A8S9Z9K2</accession>
<sequence>MMTESGHSIAITYEVVKESILDDPLIRNAYMHCELKDVYCSSTNLLKARVCVYLFLLQLKRDCPILSEGDFQNRIERLMMHRVRKSSIDVIWDRTLQPENRTLPHMLLPKMIALEANIKDRLENALSCEELIRRTWENCELMDLYPSSQGDLKFQMRVGLRDEELLLENIDIAAEDYARLVRNLILKRLVEVSREF</sequence>
<name>A0A8S9Z9K2_9TREM</name>
<keyword evidence="2" id="KW-1185">Reference proteome</keyword>
<protein>
    <submittedName>
        <fullName evidence="1">Uncharacterized protein</fullName>
    </submittedName>
</protein>
<evidence type="ECO:0000313" key="1">
    <source>
        <dbReference type="EMBL" id="KAF7259877.1"/>
    </source>
</evidence>